<dbReference type="PROSITE" id="PS51257">
    <property type="entry name" value="PROKAR_LIPOPROTEIN"/>
    <property type="match status" value="1"/>
</dbReference>
<proteinExistence type="predicted"/>
<keyword evidence="1" id="KW-0732">Signal</keyword>
<evidence type="ECO:0008006" key="4">
    <source>
        <dbReference type="Google" id="ProtNLM"/>
    </source>
</evidence>
<feature type="signal peptide" evidence="1">
    <location>
        <begin position="1"/>
        <end position="23"/>
    </location>
</feature>
<feature type="chain" id="PRO_5046543944" description="Carboxypeptidase regulatory-like domain-containing protein" evidence="1">
    <location>
        <begin position="24"/>
        <end position="145"/>
    </location>
</feature>
<comment type="caution">
    <text evidence="2">The sequence shown here is derived from an EMBL/GenBank/DDBJ whole genome shotgun (WGS) entry which is preliminary data.</text>
</comment>
<keyword evidence="3" id="KW-1185">Reference proteome</keyword>
<dbReference type="RefSeq" id="WP_210654014.1">
    <property type="nucleotide sequence ID" value="NZ_JAGKQQ010000001.1"/>
</dbReference>
<sequence>MPGPRTARARFFVALAIALAALATGCGSEGEKLAPVSGVVTAGDKVVPNGTLTFYPDASKGNATQHQPTGVIGADGRYEVFVPGSKKGAPPGWYKVVVYAVDDPQPGKPNKYFVNKKYTDQATTTVLIEVVNNPEPGRYDLKLNK</sequence>
<gene>
    <name evidence="2" type="ORF">J8F10_11780</name>
</gene>
<dbReference type="Proteomes" id="UP000676565">
    <property type="component" value="Unassembled WGS sequence"/>
</dbReference>
<protein>
    <recommendedName>
        <fullName evidence="4">Carboxypeptidase regulatory-like domain-containing protein</fullName>
    </recommendedName>
</protein>
<evidence type="ECO:0000256" key="1">
    <source>
        <dbReference type="SAM" id="SignalP"/>
    </source>
</evidence>
<evidence type="ECO:0000313" key="2">
    <source>
        <dbReference type="EMBL" id="MBP3955965.1"/>
    </source>
</evidence>
<organism evidence="2 3">
    <name type="scientific">Gemmata palustris</name>
    <dbReference type="NCBI Taxonomy" id="2822762"/>
    <lineage>
        <taxon>Bacteria</taxon>
        <taxon>Pseudomonadati</taxon>
        <taxon>Planctomycetota</taxon>
        <taxon>Planctomycetia</taxon>
        <taxon>Gemmatales</taxon>
        <taxon>Gemmataceae</taxon>
        <taxon>Gemmata</taxon>
    </lineage>
</organism>
<name>A0ABS5BQP3_9BACT</name>
<evidence type="ECO:0000313" key="3">
    <source>
        <dbReference type="Proteomes" id="UP000676565"/>
    </source>
</evidence>
<reference evidence="2 3" key="1">
    <citation type="submission" date="2021-04" db="EMBL/GenBank/DDBJ databases">
        <authorList>
            <person name="Ivanova A."/>
        </authorList>
    </citation>
    <scope>NUCLEOTIDE SEQUENCE [LARGE SCALE GENOMIC DNA]</scope>
    <source>
        <strain evidence="2 3">G18</strain>
    </source>
</reference>
<accession>A0ABS5BQP3</accession>
<dbReference type="EMBL" id="JAGKQQ010000001">
    <property type="protein sequence ID" value="MBP3955965.1"/>
    <property type="molecule type" value="Genomic_DNA"/>
</dbReference>